<evidence type="ECO:0000259" key="2">
    <source>
        <dbReference type="PROSITE" id="PS50995"/>
    </source>
</evidence>
<dbReference type="Pfam" id="PF12802">
    <property type="entry name" value="MarR_2"/>
    <property type="match status" value="1"/>
</dbReference>
<feature type="compositionally biased region" description="Basic and acidic residues" evidence="1">
    <location>
        <begin position="1"/>
        <end position="17"/>
    </location>
</feature>
<dbReference type="Gene3D" id="1.10.10.10">
    <property type="entry name" value="Winged helix-like DNA-binding domain superfamily/Winged helix DNA-binding domain"/>
    <property type="match status" value="1"/>
</dbReference>
<evidence type="ECO:0000256" key="1">
    <source>
        <dbReference type="SAM" id="MobiDB-lite"/>
    </source>
</evidence>
<dbReference type="AlphaFoldDB" id="A0A6A7XZT8"/>
<feature type="region of interest" description="Disordered" evidence="1">
    <location>
        <begin position="1"/>
        <end position="23"/>
    </location>
</feature>
<dbReference type="InterPro" id="IPR036388">
    <property type="entry name" value="WH-like_DNA-bd_sf"/>
</dbReference>
<accession>A0A6A7XZT8</accession>
<dbReference type="SUPFAM" id="SSF46785">
    <property type="entry name" value="Winged helix' DNA-binding domain"/>
    <property type="match status" value="1"/>
</dbReference>
<reference evidence="3 4" key="1">
    <citation type="submission" date="2019-09" db="EMBL/GenBank/DDBJ databases">
        <title>Segnochrobactrum spirostomi gen. nov., sp. nov., isolated from the ciliate Spirostomum cf. yagiui and description of a novel family, Segnochrobactraceae fam. nov. within the order Rhizobiales of the class Alphaproteobacteria.</title>
        <authorList>
            <person name="Akter S."/>
            <person name="Shazib S.U.A."/>
            <person name="Shin M.K."/>
        </authorList>
    </citation>
    <scope>NUCLEOTIDE SEQUENCE [LARGE SCALE GENOMIC DNA]</scope>
    <source>
        <strain evidence="3 4">Sp-1</strain>
    </source>
</reference>
<dbReference type="InterPro" id="IPR000835">
    <property type="entry name" value="HTH_MarR-typ"/>
</dbReference>
<dbReference type="InterPro" id="IPR036390">
    <property type="entry name" value="WH_DNA-bd_sf"/>
</dbReference>
<dbReference type="EMBL" id="VWNA01000001">
    <property type="protein sequence ID" value="MQT12103.1"/>
    <property type="molecule type" value="Genomic_DNA"/>
</dbReference>
<feature type="domain" description="HTH marR-type" evidence="2">
    <location>
        <begin position="30"/>
        <end position="161"/>
    </location>
</feature>
<dbReference type="PANTHER" id="PTHR33164:SF43">
    <property type="entry name" value="HTH-TYPE TRANSCRIPTIONAL REPRESSOR YETL"/>
    <property type="match status" value="1"/>
</dbReference>
<dbReference type="PROSITE" id="PS50995">
    <property type="entry name" value="HTH_MARR_2"/>
    <property type="match status" value="1"/>
</dbReference>
<dbReference type="Proteomes" id="UP000332515">
    <property type="component" value="Unassembled WGS sequence"/>
</dbReference>
<proteinExistence type="predicted"/>
<name>A0A6A7XZT8_9HYPH</name>
<evidence type="ECO:0000313" key="4">
    <source>
        <dbReference type="Proteomes" id="UP000332515"/>
    </source>
</evidence>
<dbReference type="PANTHER" id="PTHR33164">
    <property type="entry name" value="TRANSCRIPTIONAL REGULATOR, MARR FAMILY"/>
    <property type="match status" value="1"/>
</dbReference>
<gene>
    <name evidence="3" type="ORF">F0357_05375</name>
</gene>
<dbReference type="GO" id="GO:0006950">
    <property type="term" value="P:response to stress"/>
    <property type="evidence" value="ECO:0007669"/>
    <property type="project" value="TreeGrafter"/>
</dbReference>
<evidence type="ECO:0000313" key="3">
    <source>
        <dbReference type="EMBL" id="MQT12103.1"/>
    </source>
</evidence>
<sequence length="169" mass="18374">MREESCPGLVERPRRGGTEVGMRTPEGEALSGIVWRILQVESLLVEIGNRLAAPFGLTAARWQVMGSVPAEPLSVAEIARRLSLARQGVQRIADELVADGFAAYVPNPHHARAKLFGLTQKGRDSYAALMKEQADWMNGLADGLAIGDLAAAHRILEALETRLRRQTAP</sequence>
<protein>
    <submittedName>
        <fullName evidence="3">MarR family transcriptional regulator</fullName>
    </submittedName>
</protein>
<keyword evidence="4" id="KW-1185">Reference proteome</keyword>
<organism evidence="3 4">
    <name type="scientific">Segnochrobactrum spirostomi</name>
    <dbReference type="NCBI Taxonomy" id="2608987"/>
    <lineage>
        <taxon>Bacteria</taxon>
        <taxon>Pseudomonadati</taxon>
        <taxon>Pseudomonadota</taxon>
        <taxon>Alphaproteobacteria</taxon>
        <taxon>Hyphomicrobiales</taxon>
        <taxon>Segnochrobactraceae</taxon>
        <taxon>Segnochrobactrum</taxon>
    </lineage>
</organism>
<comment type="caution">
    <text evidence="3">The sequence shown here is derived from an EMBL/GenBank/DDBJ whole genome shotgun (WGS) entry which is preliminary data.</text>
</comment>
<dbReference type="InterPro" id="IPR039422">
    <property type="entry name" value="MarR/SlyA-like"/>
</dbReference>
<dbReference type="SMART" id="SM00347">
    <property type="entry name" value="HTH_MARR"/>
    <property type="match status" value="1"/>
</dbReference>
<dbReference type="GO" id="GO:0003700">
    <property type="term" value="F:DNA-binding transcription factor activity"/>
    <property type="evidence" value="ECO:0007669"/>
    <property type="project" value="InterPro"/>
</dbReference>